<keyword evidence="5" id="KW-1185">Reference proteome</keyword>
<gene>
    <name evidence="4" type="ORF">FVE85_4689</name>
</gene>
<accession>A0A5J4YRV7</accession>
<dbReference type="PANTHER" id="PTHR11225">
    <property type="entry name" value="NUCLEAR PORE COMPLEX PROTEIN NUP93 NUCLEOPORIN NUP93 DEAD EYE PROTEIN"/>
    <property type="match status" value="1"/>
</dbReference>
<dbReference type="GO" id="GO:0005643">
    <property type="term" value="C:nuclear pore"/>
    <property type="evidence" value="ECO:0007669"/>
    <property type="project" value="InterPro"/>
</dbReference>
<comment type="subcellular location">
    <subcellularLocation>
        <location evidence="1">Nucleus envelope</location>
    </subcellularLocation>
</comment>
<dbReference type="EMBL" id="VRMN01000006">
    <property type="protein sequence ID" value="KAA8493552.1"/>
    <property type="molecule type" value="Genomic_DNA"/>
</dbReference>
<comment type="similarity">
    <text evidence="2">Belongs to the nucleoporin interacting component (NIC) family.</text>
</comment>
<keyword evidence="3" id="KW-0539">Nucleus</keyword>
<name>A0A5J4YRV7_PORPP</name>
<evidence type="ECO:0000313" key="4">
    <source>
        <dbReference type="EMBL" id="KAA8493552.1"/>
    </source>
</evidence>
<dbReference type="InterPro" id="IPR007231">
    <property type="entry name" value="Nucleoporin_int_Nup93/Nic96"/>
</dbReference>
<dbReference type="AlphaFoldDB" id="A0A5J4YRV7"/>
<organism evidence="4 5">
    <name type="scientific">Porphyridium purpureum</name>
    <name type="common">Red alga</name>
    <name type="synonym">Porphyridium cruentum</name>
    <dbReference type="NCBI Taxonomy" id="35688"/>
    <lineage>
        <taxon>Eukaryota</taxon>
        <taxon>Rhodophyta</taxon>
        <taxon>Bangiophyceae</taxon>
        <taxon>Porphyridiales</taxon>
        <taxon>Porphyridiaceae</taxon>
        <taxon>Porphyridium</taxon>
    </lineage>
</organism>
<reference evidence="5" key="1">
    <citation type="journal article" date="2019" name="Nat. Commun.">
        <title>Expansion of phycobilisome linker gene families in mesophilic red algae.</title>
        <authorList>
            <person name="Lee J."/>
            <person name="Kim D."/>
            <person name="Bhattacharya D."/>
            <person name="Yoon H.S."/>
        </authorList>
    </citation>
    <scope>NUCLEOTIDE SEQUENCE [LARGE SCALE GENOMIC DNA]</scope>
    <source>
        <strain evidence="5">CCMP 1328</strain>
    </source>
</reference>
<dbReference type="Proteomes" id="UP000324585">
    <property type="component" value="Unassembled WGS sequence"/>
</dbReference>
<evidence type="ECO:0000256" key="2">
    <source>
        <dbReference type="ARBA" id="ARBA00010186"/>
    </source>
</evidence>
<protein>
    <submittedName>
        <fullName evidence="4">Nuclear pore complex protein Nup93</fullName>
    </submittedName>
</protein>
<dbReference type="GO" id="GO:0017056">
    <property type="term" value="F:structural constituent of nuclear pore"/>
    <property type="evidence" value="ECO:0007669"/>
    <property type="project" value="InterPro"/>
</dbReference>
<comment type="caution">
    <text evidence="4">The sequence shown here is derived from an EMBL/GenBank/DDBJ whole genome shotgun (WGS) entry which is preliminary data.</text>
</comment>
<evidence type="ECO:0000256" key="1">
    <source>
        <dbReference type="ARBA" id="ARBA00004259"/>
    </source>
</evidence>
<sequence>MPPIHVSKYPSAQNFLFAGNVRKTPVRAFARKCMVARMDGMGMSAVRTAPELESLVHTSQAVTRLRAGRVDGDKSGDDASMARLSLSMPRSFGQIRAEVERATDARYGALQSENATRAAATRLLAQHGFGVAQLSRNLDAVRMQAARSSAIEGAFEDILAQAGDDVVKYANLQSAGVRAHRQQQLQRWGTNASYRRLERQLEADGIALHGALLHEFQDASAQRQCVPTGTQRTNDFGTGGNLSRIAQVCIANKPADPRVWIRTPDASSMQSYRGTLGQLPHSLAGVAPDPVYVDAVCASYTLSDCNRNMLGVELFRSVRGRALRSALAETPKDKSMLLNCIRVLQLWERLKVESRSKVGLGDPPGISRALLENHFLHNMILSNNDDHDLEVAQEQAEQRLEEVGQFVNQLCRSSRIPHGRDSSCVSFHGLPFWATLFFCLRSGSLKSAQLLLNRASNAAGTDKPELGGFVVYFEEWCADSELVIRDAKTLQRMFQEYLVVVRKGRDTFRRLCYAVLFRLEMTGRLELAEEDYKLGLNSVEDWLWFRLVCTRPCPSTGHDSSTSMSSIFGPTVLPELKDLVVISSPTGGQSPEQRVLDQVKAFGAANFADDTMLMYVFILLVLGDFQGALSSVIAKVVELDAQVQAACAGTAPRSRNLKSPATPVDLCRRLLRLIEDTVHLFYLARFSDLHSLSDDTYATLLWSYMLCFADDRLDLALTYCLSLKTRRHSTSGQILSEDDLSEELELQLLLFATTKDFEMLLTSGSLPSSYESILISAGYSPEKAKAVCARVAFALARMMLEERRVHSAVELFEKAGAPGMVFAVLLKEVTEALLFMQPLLSSSVHGRLLSMCRMYLRRFRDTHLNREDETFRSSLEVLLGVNQVLVLYYQKQYEDAIRNAIEAKLLPASEAEVMSLAQSFKAASKFDQRSVPRCIADIAVVCLDCLCHLLDMKDRVRTSAVESGTCMSDIVAERTHSARLLVTFAEVMKEGVAATHFGAKLSELSLRFV</sequence>
<evidence type="ECO:0000256" key="3">
    <source>
        <dbReference type="ARBA" id="ARBA00023242"/>
    </source>
</evidence>
<proteinExistence type="inferred from homology"/>
<dbReference type="PANTHER" id="PTHR11225:SF4">
    <property type="entry name" value="NUCLEAR PORE COMPLEX PROTEIN NUP93"/>
    <property type="match status" value="1"/>
</dbReference>
<dbReference type="GO" id="GO:0016973">
    <property type="term" value="P:poly(A)+ mRNA export from nucleus"/>
    <property type="evidence" value="ECO:0007669"/>
    <property type="project" value="TreeGrafter"/>
</dbReference>
<dbReference type="GO" id="GO:0006606">
    <property type="term" value="P:protein import into nucleus"/>
    <property type="evidence" value="ECO:0007669"/>
    <property type="project" value="TreeGrafter"/>
</dbReference>
<evidence type="ECO:0000313" key="5">
    <source>
        <dbReference type="Proteomes" id="UP000324585"/>
    </source>
</evidence>
<dbReference type="Pfam" id="PF04097">
    <property type="entry name" value="Nic96"/>
    <property type="match status" value="1"/>
</dbReference>